<protein>
    <submittedName>
        <fullName evidence="1">Uncharacterized protein</fullName>
    </submittedName>
</protein>
<dbReference type="Proteomes" id="UP000308600">
    <property type="component" value="Unassembled WGS sequence"/>
</dbReference>
<accession>A0ACD3AQ15</accession>
<gene>
    <name evidence="1" type="ORF">BDN72DRAFT_91784</name>
</gene>
<sequence>MARGCSDSFNARPHSHTLSLGAGVLCSTGTVLYIVESCNWCLHDGLHFEVCFSDFHTDFRSRQTRFSICMIRTQEYVHLIKWKKFFIGGPVVLQGLKNCNVSVTSQSIHSDRRRGSWLASNAWTKSTGQAGASARVTKNAQTSQSAQANFLHTVTVSLETYIRFVKTQVLKSWGPG</sequence>
<evidence type="ECO:0000313" key="2">
    <source>
        <dbReference type="Proteomes" id="UP000308600"/>
    </source>
</evidence>
<evidence type="ECO:0000313" key="1">
    <source>
        <dbReference type="EMBL" id="TFK67595.1"/>
    </source>
</evidence>
<reference evidence="1 2" key="1">
    <citation type="journal article" date="2019" name="Nat. Ecol. Evol.">
        <title>Megaphylogeny resolves global patterns of mushroom evolution.</title>
        <authorList>
            <person name="Varga T."/>
            <person name="Krizsan K."/>
            <person name="Foldi C."/>
            <person name="Dima B."/>
            <person name="Sanchez-Garcia M."/>
            <person name="Sanchez-Ramirez S."/>
            <person name="Szollosi G.J."/>
            <person name="Szarkandi J.G."/>
            <person name="Papp V."/>
            <person name="Albert L."/>
            <person name="Andreopoulos W."/>
            <person name="Angelini C."/>
            <person name="Antonin V."/>
            <person name="Barry K.W."/>
            <person name="Bougher N.L."/>
            <person name="Buchanan P."/>
            <person name="Buyck B."/>
            <person name="Bense V."/>
            <person name="Catcheside P."/>
            <person name="Chovatia M."/>
            <person name="Cooper J."/>
            <person name="Damon W."/>
            <person name="Desjardin D."/>
            <person name="Finy P."/>
            <person name="Geml J."/>
            <person name="Haridas S."/>
            <person name="Hughes K."/>
            <person name="Justo A."/>
            <person name="Karasinski D."/>
            <person name="Kautmanova I."/>
            <person name="Kiss B."/>
            <person name="Kocsube S."/>
            <person name="Kotiranta H."/>
            <person name="LaButti K.M."/>
            <person name="Lechner B.E."/>
            <person name="Liimatainen K."/>
            <person name="Lipzen A."/>
            <person name="Lukacs Z."/>
            <person name="Mihaltcheva S."/>
            <person name="Morgado L.N."/>
            <person name="Niskanen T."/>
            <person name="Noordeloos M.E."/>
            <person name="Ohm R.A."/>
            <person name="Ortiz-Santana B."/>
            <person name="Ovrebo C."/>
            <person name="Racz N."/>
            <person name="Riley R."/>
            <person name="Savchenko A."/>
            <person name="Shiryaev A."/>
            <person name="Soop K."/>
            <person name="Spirin V."/>
            <person name="Szebenyi C."/>
            <person name="Tomsovsky M."/>
            <person name="Tulloss R.E."/>
            <person name="Uehling J."/>
            <person name="Grigoriev I.V."/>
            <person name="Vagvolgyi C."/>
            <person name="Papp T."/>
            <person name="Martin F.M."/>
            <person name="Miettinen O."/>
            <person name="Hibbett D.S."/>
            <person name="Nagy L.G."/>
        </authorList>
    </citation>
    <scope>NUCLEOTIDE SEQUENCE [LARGE SCALE GENOMIC DNA]</scope>
    <source>
        <strain evidence="1 2">NL-1719</strain>
    </source>
</reference>
<organism evidence="1 2">
    <name type="scientific">Pluteus cervinus</name>
    <dbReference type="NCBI Taxonomy" id="181527"/>
    <lineage>
        <taxon>Eukaryota</taxon>
        <taxon>Fungi</taxon>
        <taxon>Dikarya</taxon>
        <taxon>Basidiomycota</taxon>
        <taxon>Agaricomycotina</taxon>
        <taxon>Agaricomycetes</taxon>
        <taxon>Agaricomycetidae</taxon>
        <taxon>Agaricales</taxon>
        <taxon>Pluteineae</taxon>
        <taxon>Pluteaceae</taxon>
        <taxon>Pluteus</taxon>
    </lineage>
</organism>
<keyword evidence="2" id="KW-1185">Reference proteome</keyword>
<proteinExistence type="predicted"/>
<dbReference type="EMBL" id="ML208372">
    <property type="protein sequence ID" value="TFK67595.1"/>
    <property type="molecule type" value="Genomic_DNA"/>
</dbReference>
<name>A0ACD3AQ15_9AGAR</name>